<evidence type="ECO:0000313" key="3">
    <source>
        <dbReference type="Proteomes" id="UP000625976"/>
    </source>
</evidence>
<dbReference type="RefSeq" id="WP_188466972.1">
    <property type="nucleotide sequence ID" value="NZ_BMFQ01000004.1"/>
</dbReference>
<organism evidence="2 3">
    <name type="scientific">Bizionia arctica</name>
    <dbReference type="NCBI Taxonomy" id="1495645"/>
    <lineage>
        <taxon>Bacteria</taxon>
        <taxon>Pseudomonadati</taxon>
        <taxon>Bacteroidota</taxon>
        <taxon>Flavobacteriia</taxon>
        <taxon>Flavobacteriales</taxon>
        <taxon>Flavobacteriaceae</taxon>
        <taxon>Bizionia</taxon>
    </lineage>
</organism>
<evidence type="ECO:0000256" key="1">
    <source>
        <dbReference type="SAM" id="MobiDB-lite"/>
    </source>
</evidence>
<proteinExistence type="predicted"/>
<keyword evidence="3" id="KW-1185">Reference proteome</keyword>
<dbReference type="AlphaFoldDB" id="A0A917LVQ9"/>
<evidence type="ECO:0000313" key="2">
    <source>
        <dbReference type="EMBL" id="GGG60071.1"/>
    </source>
</evidence>
<dbReference type="EMBL" id="BMFQ01000004">
    <property type="protein sequence ID" value="GGG60071.1"/>
    <property type="molecule type" value="Genomic_DNA"/>
</dbReference>
<gene>
    <name evidence="2" type="ORF">GCM10010976_33520</name>
</gene>
<name>A0A917LVQ9_9FLAO</name>
<feature type="region of interest" description="Disordered" evidence="1">
    <location>
        <begin position="37"/>
        <end position="63"/>
    </location>
</feature>
<accession>A0A917LVQ9</accession>
<reference evidence="2" key="2">
    <citation type="submission" date="2020-09" db="EMBL/GenBank/DDBJ databases">
        <authorList>
            <person name="Sun Q."/>
            <person name="Zhou Y."/>
        </authorList>
    </citation>
    <scope>NUCLEOTIDE SEQUENCE</scope>
    <source>
        <strain evidence="2">CGMCC 1.12751</strain>
    </source>
</reference>
<protein>
    <submittedName>
        <fullName evidence="2">Uncharacterized protein</fullName>
    </submittedName>
</protein>
<comment type="caution">
    <text evidence="2">The sequence shown here is derived from an EMBL/GenBank/DDBJ whole genome shotgun (WGS) entry which is preliminary data.</text>
</comment>
<dbReference type="Proteomes" id="UP000625976">
    <property type="component" value="Unassembled WGS sequence"/>
</dbReference>
<sequence length="63" mass="6892">MNKDSSKNQITRNEALKKMGKYAAITAVGTFFILSPKKAHASSPPDPGNRVQQEGPEDVFETN</sequence>
<reference evidence="2" key="1">
    <citation type="journal article" date="2014" name="Int. J. Syst. Evol. Microbiol.">
        <title>Complete genome sequence of Corynebacterium casei LMG S-19264T (=DSM 44701T), isolated from a smear-ripened cheese.</title>
        <authorList>
            <consortium name="US DOE Joint Genome Institute (JGI-PGF)"/>
            <person name="Walter F."/>
            <person name="Albersmeier A."/>
            <person name="Kalinowski J."/>
            <person name="Ruckert C."/>
        </authorList>
    </citation>
    <scope>NUCLEOTIDE SEQUENCE</scope>
    <source>
        <strain evidence="2">CGMCC 1.12751</strain>
    </source>
</reference>